<dbReference type="InterPro" id="IPR007069">
    <property type="entry name" value="Transposase_32"/>
</dbReference>
<evidence type="ECO:0000259" key="1">
    <source>
        <dbReference type="Pfam" id="PF04986"/>
    </source>
</evidence>
<dbReference type="InterPro" id="IPR054832">
    <property type="entry name" value="transpos_IS91"/>
</dbReference>
<dbReference type="AlphaFoldDB" id="A0A2G1VLH4"/>
<feature type="domain" description="Transposase IS801/IS1294" evidence="1">
    <location>
        <begin position="143"/>
        <end position="320"/>
    </location>
</feature>
<keyword evidence="4" id="KW-1185">Reference proteome</keyword>
<reference evidence="3 4" key="1">
    <citation type="submission" date="2017-08" db="EMBL/GenBank/DDBJ databases">
        <title>The whole genome shortgun sequences of strain Leeuwenhoekiella nanhaiensis G18 from the South China Sea.</title>
        <authorList>
            <person name="Liu Q."/>
        </authorList>
    </citation>
    <scope>NUCLEOTIDE SEQUENCE [LARGE SCALE GENOMIC DNA]</scope>
    <source>
        <strain evidence="3 4">G18</strain>
    </source>
</reference>
<name>A0A2G1VLH4_9FLAO</name>
<dbReference type="InterPro" id="IPR026889">
    <property type="entry name" value="Zn_Tnp"/>
</dbReference>
<gene>
    <name evidence="3" type="ORF">CJ305_19195</name>
</gene>
<dbReference type="Pfam" id="PF14319">
    <property type="entry name" value="Zn_Tnp_IS91"/>
    <property type="match status" value="1"/>
</dbReference>
<dbReference type="OrthoDB" id="9791273at2"/>
<dbReference type="Pfam" id="PF04986">
    <property type="entry name" value="Y2_Tnp"/>
    <property type="match status" value="1"/>
</dbReference>
<protein>
    <submittedName>
        <fullName evidence="3">IS91 family transposase</fullName>
    </submittedName>
</protein>
<dbReference type="NCBIfam" id="NF033538">
    <property type="entry name" value="transpos_IS91"/>
    <property type="match status" value="1"/>
</dbReference>
<evidence type="ECO:0000313" key="3">
    <source>
        <dbReference type="EMBL" id="PHQ27608.1"/>
    </source>
</evidence>
<accession>A0A2G1VLH4</accession>
<dbReference type="Proteomes" id="UP000229433">
    <property type="component" value="Unassembled WGS sequence"/>
</dbReference>
<dbReference type="EMBL" id="NQXA01000048">
    <property type="protein sequence ID" value="PHQ27608.1"/>
    <property type="molecule type" value="Genomic_DNA"/>
</dbReference>
<proteinExistence type="predicted"/>
<organism evidence="3 4">
    <name type="scientific">Leeuwenhoekiella nanhaiensis</name>
    <dbReference type="NCBI Taxonomy" id="1655491"/>
    <lineage>
        <taxon>Bacteria</taxon>
        <taxon>Pseudomonadati</taxon>
        <taxon>Bacteroidota</taxon>
        <taxon>Flavobacteriia</taxon>
        <taxon>Flavobacteriales</taxon>
        <taxon>Flavobacteriaceae</taxon>
        <taxon>Leeuwenhoekiella</taxon>
    </lineage>
</organism>
<dbReference type="PANTHER" id="PTHR37023">
    <property type="entry name" value="TRANSPOSASE"/>
    <property type="match status" value="1"/>
</dbReference>
<evidence type="ECO:0000313" key="4">
    <source>
        <dbReference type="Proteomes" id="UP000229433"/>
    </source>
</evidence>
<sequence length="383" mass="44045">MARATYEVAQVLNRNTQDLAGCCATSWQLRTLHALRKCRTAALGGHIDRCSNTSCNTLHLSYNSCRNRHCPKCQGHKREQWIRAREEELLNVPYFHVVFTLPLELNRLCLYEPRLLYDLLFKTAWEVITGFASNPKFLGASPGMIAILHTWGQNLSLHPHLHCIVPGGGITKSGKWKSGKNKGKPGCRKARYLFPVKAMSKVFRARFVAGLRKKVKTEQAENLYQSLFKKEWVVYCKRPFLGPPQVVEYLGRYTHKIAISNHRIKNVDDTGVVFSVKDYRHGGKKSLMHLSDSEFIRRFALHILPKGFVRIRHYGILSSYHKRESLDHLRQTLGQVQLDEKPPLQHRICPTCKKGTLITLETFTARGPPQYWIKKLKNYSKAQ</sequence>
<feature type="domain" description="Transposase zinc-binding" evidence="2">
    <location>
        <begin position="25"/>
        <end position="101"/>
    </location>
</feature>
<dbReference type="PANTHER" id="PTHR37023:SF1">
    <property type="entry name" value="ISSOD25 TRANSPOSASE TNPA_ISSOD25"/>
    <property type="match status" value="1"/>
</dbReference>
<dbReference type="GO" id="GO:0006313">
    <property type="term" value="P:DNA transposition"/>
    <property type="evidence" value="ECO:0007669"/>
    <property type="project" value="InterPro"/>
</dbReference>
<dbReference type="GO" id="GO:0004803">
    <property type="term" value="F:transposase activity"/>
    <property type="evidence" value="ECO:0007669"/>
    <property type="project" value="InterPro"/>
</dbReference>
<comment type="caution">
    <text evidence="3">The sequence shown here is derived from an EMBL/GenBank/DDBJ whole genome shotgun (WGS) entry which is preliminary data.</text>
</comment>
<evidence type="ECO:0000259" key="2">
    <source>
        <dbReference type="Pfam" id="PF14319"/>
    </source>
</evidence>
<dbReference type="RefSeq" id="WP_099647837.1">
    <property type="nucleotide sequence ID" value="NZ_KZ319325.1"/>
</dbReference>
<dbReference type="GO" id="GO:0003677">
    <property type="term" value="F:DNA binding"/>
    <property type="evidence" value="ECO:0007669"/>
    <property type="project" value="InterPro"/>
</dbReference>